<dbReference type="AlphaFoldDB" id="A0A2T5KB18"/>
<feature type="transmembrane region" description="Helical" evidence="9">
    <location>
        <begin position="12"/>
        <end position="38"/>
    </location>
</feature>
<feature type="transmembrane region" description="Helical" evidence="9">
    <location>
        <begin position="138"/>
        <end position="159"/>
    </location>
</feature>
<comment type="similarity">
    <text evidence="8 9">Belongs to the TRAP transporter small permease family.</text>
</comment>
<dbReference type="EMBL" id="QAOT01000004">
    <property type="protein sequence ID" value="PTR19552.1"/>
    <property type="molecule type" value="Genomic_DNA"/>
</dbReference>
<dbReference type="InterPro" id="IPR055348">
    <property type="entry name" value="DctQ"/>
</dbReference>
<dbReference type="PANTHER" id="PTHR35011">
    <property type="entry name" value="2,3-DIKETO-L-GULONATE TRAP TRANSPORTER SMALL PERMEASE PROTEIN YIAM"/>
    <property type="match status" value="1"/>
</dbReference>
<dbReference type="GO" id="GO:0022857">
    <property type="term" value="F:transmembrane transporter activity"/>
    <property type="evidence" value="ECO:0007669"/>
    <property type="project" value="UniProtKB-UniRule"/>
</dbReference>
<evidence type="ECO:0000256" key="6">
    <source>
        <dbReference type="ARBA" id="ARBA00022989"/>
    </source>
</evidence>
<dbReference type="RefSeq" id="WP_101340275.1">
    <property type="nucleotide sequence ID" value="NZ_CP090021.1"/>
</dbReference>
<keyword evidence="3" id="KW-1003">Cell membrane</keyword>
<dbReference type="GO" id="GO:0005886">
    <property type="term" value="C:plasma membrane"/>
    <property type="evidence" value="ECO:0007669"/>
    <property type="project" value="UniProtKB-SubCell"/>
</dbReference>
<evidence type="ECO:0000256" key="9">
    <source>
        <dbReference type="RuleBase" id="RU369079"/>
    </source>
</evidence>
<keyword evidence="12" id="KW-1185">Reference proteome</keyword>
<evidence type="ECO:0000256" key="1">
    <source>
        <dbReference type="ARBA" id="ARBA00004429"/>
    </source>
</evidence>
<keyword evidence="4 9" id="KW-0997">Cell inner membrane</keyword>
<protein>
    <recommendedName>
        <fullName evidence="9">TRAP transporter small permease protein</fullName>
    </recommendedName>
</protein>
<dbReference type="Proteomes" id="UP000244060">
    <property type="component" value="Unassembled WGS sequence"/>
</dbReference>
<evidence type="ECO:0000256" key="2">
    <source>
        <dbReference type="ARBA" id="ARBA00022448"/>
    </source>
</evidence>
<dbReference type="Pfam" id="PF04290">
    <property type="entry name" value="DctQ"/>
    <property type="match status" value="1"/>
</dbReference>
<feature type="transmembrane region" description="Helical" evidence="9">
    <location>
        <begin position="97"/>
        <end position="118"/>
    </location>
</feature>
<evidence type="ECO:0000256" key="7">
    <source>
        <dbReference type="ARBA" id="ARBA00023136"/>
    </source>
</evidence>
<dbReference type="InterPro" id="IPR007387">
    <property type="entry name" value="TRAP_DctQ"/>
</dbReference>
<dbReference type="GO" id="GO:0015740">
    <property type="term" value="P:C4-dicarboxylate transport"/>
    <property type="evidence" value="ECO:0007669"/>
    <property type="project" value="TreeGrafter"/>
</dbReference>
<proteinExistence type="inferred from homology"/>
<sequence>MTSPSSHRFRRTLAAIDALTDVGGYLGALSLLGILGLIAAEILSRNLFSHSIHFSWDLAGYFMGTCFLLASGSALKGGSHVRVTAMLEALPRAVARVLEFAACLVGLGICVYLTWALAEMAWLSGQRGSTAATSFRVPLVYPQAALATGAALLTLQCLAQILRLLRGEAVSVGPGLD</sequence>
<evidence type="ECO:0000256" key="4">
    <source>
        <dbReference type="ARBA" id="ARBA00022519"/>
    </source>
</evidence>
<comment type="subcellular location">
    <subcellularLocation>
        <location evidence="1 9">Cell inner membrane</location>
        <topology evidence="1 9">Multi-pass membrane protein</topology>
    </subcellularLocation>
</comment>
<name>A0A2T5KB18_9RHOB</name>
<keyword evidence="7 9" id="KW-0472">Membrane</keyword>
<comment type="subunit">
    <text evidence="9">The complex comprises the extracytoplasmic solute receptor protein and the two transmembrane proteins.</text>
</comment>
<keyword evidence="6 9" id="KW-1133">Transmembrane helix</keyword>
<feature type="domain" description="Tripartite ATP-independent periplasmic transporters DctQ component" evidence="10">
    <location>
        <begin position="34"/>
        <end position="166"/>
    </location>
</feature>
<keyword evidence="5 9" id="KW-0812">Transmembrane</keyword>
<reference evidence="11 12" key="1">
    <citation type="submission" date="2018-04" db="EMBL/GenBank/DDBJ databases">
        <title>Genomic Encyclopedia of Type Strains, Phase III (KMG-III): the genomes of soil and plant-associated and newly described type strains.</title>
        <authorList>
            <person name="Whitman W."/>
        </authorList>
    </citation>
    <scope>NUCLEOTIDE SEQUENCE [LARGE SCALE GENOMIC DNA]</scope>
    <source>
        <strain evidence="11 12">KA25</strain>
    </source>
</reference>
<comment type="caution">
    <text evidence="11">The sequence shown here is derived from an EMBL/GenBank/DDBJ whole genome shotgun (WGS) entry which is preliminary data.</text>
</comment>
<feature type="transmembrane region" description="Helical" evidence="9">
    <location>
        <begin position="58"/>
        <end position="76"/>
    </location>
</feature>
<evidence type="ECO:0000256" key="8">
    <source>
        <dbReference type="ARBA" id="ARBA00038436"/>
    </source>
</evidence>
<evidence type="ECO:0000256" key="5">
    <source>
        <dbReference type="ARBA" id="ARBA00022692"/>
    </source>
</evidence>
<accession>A0A2T5KB18</accession>
<gene>
    <name evidence="11" type="ORF">C8J28_10436</name>
</gene>
<dbReference type="PANTHER" id="PTHR35011:SF10">
    <property type="entry name" value="TRAP TRANSPORTER SMALL PERMEASE PROTEIN"/>
    <property type="match status" value="1"/>
</dbReference>
<keyword evidence="2 9" id="KW-0813">Transport</keyword>
<dbReference type="OrthoDB" id="9797534at2"/>
<evidence type="ECO:0000313" key="11">
    <source>
        <dbReference type="EMBL" id="PTR19552.1"/>
    </source>
</evidence>
<evidence type="ECO:0000313" key="12">
    <source>
        <dbReference type="Proteomes" id="UP000244060"/>
    </source>
</evidence>
<evidence type="ECO:0000259" key="10">
    <source>
        <dbReference type="Pfam" id="PF04290"/>
    </source>
</evidence>
<evidence type="ECO:0000256" key="3">
    <source>
        <dbReference type="ARBA" id="ARBA00022475"/>
    </source>
</evidence>
<comment type="function">
    <text evidence="9">Part of the tripartite ATP-independent periplasmic (TRAP) transport system.</text>
</comment>
<organism evidence="11 12">
    <name type="scientific">Cereibacter azotoformans</name>
    <dbReference type="NCBI Taxonomy" id="43057"/>
    <lineage>
        <taxon>Bacteria</taxon>
        <taxon>Pseudomonadati</taxon>
        <taxon>Pseudomonadota</taxon>
        <taxon>Alphaproteobacteria</taxon>
        <taxon>Rhodobacterales</taxon>
        <taxon>Paracoccaceae</taxon>
        <taxon>Cereibacter</taxon>
    </lineage>
</organism>